<evidence type="ECO:0000313" key="9">
    <source>
        <dbReference type="Proteomes" id="UP000321337"/>
    </source>
</evidence>
<dbReference type="RefSeq" id="WP_147071958.1">
    <property type="nucleotide sequence ID" value="NZ_AP021884.1"/>
</dbReference>
<protein>
    <recommendedName>
        <fullName evidence="5">Protein-arginine rhamnosyltransferase</fullName>
    </recommendedName>
    <alternativeName>
        <fullName evidence="6">EF-P arginine rhamnosyltransferase</fullName>
    </alternativeName>
</protein>
<dbReference type="Proteomes" id="UP000321337">
    <property type="component" value="Unassembled WGS sequence"/>
</dbReference>
<sequence>METGRNWDIFCTVVDNYGDIGVAWRLARQLAAGHGLNVRLWVDDLGSFHHLCTAINPILSAQSVDGVTVRHWVSPFPDATPADVVIEAFGCKLPQSYLTAMAAMQPKPVWVNLEYLSAEDWVEGCHGLPSPHPRLPLTQHFYFPGFNAHTGGLLHEAGLAERRIGFQRDPAVQDDFWMSLGMKPAPDALRVSLFGYENPAVAELLEAWAEGELPVLCVLPESKLLPQVAAFFGATGLIPGEQRQRGKLILHVLPFLPQPRYDELLWACDLNFVRGEDSLVRGLWAARPLVWHIYPQRDDAHLEKLNAFLKHYCAGMSPQSATALQDFWHAWNAGKGAGPAWVNYRQHQAEIDAHACRWVDCLLKNEDMGARLVQFCQSKLK</sequence>
<dbReference type="OrthoDB" id="209085at2"/>
<comment type="caution">
    <text evidence="8">The sequence shown here is derived from an EMBL/GenBank/DDBJ whole genome shotgun (WGS) entry which is preliminary data.</text>
</comment>
<evidence type="ECO:0000256" key="3">
    <source>
        <dbReference type="ARBA" id="ARBA00024303"/>
    </source>
</evidence>
<evidence type="ECO:0000256" key="4">
    <source>
        <dbReference type="ARBA" id="ARBA00024346"/>
    </source>
</evidence>
<organism evidence="8 9">
    <name type="scientific">Sulfuriferula plumbiphila</name>
    <dbReference type="NCBI Taxonomy" id="171865"/>
    <lineage>
        <taxon>Bacteria</taxon>
        <taxon>Pseudomonadati</taxon>
        <taxon>Pseudomonadota</taxon>
        <taxon>Betaproteobacteria</taxon>
        <taxon>Nitrosomonadales</taxon>
        <taxon>Sulfuricellaceae</taxon>
        <taxon>Sulfuriferula</taxon>
    </lineage>
</organism>
<comment type="function">
    <text evidence="3">Protein-arginine rhamnosyltransferase that catalyzes the transfer of a single rhamnose to elongation factor P (EF-P) on 'Lys-32', a modification required for EF-P-dependent rescue of polyproline stalled ribosomes.</text>
</comment>
<dbReference type="InterPro" id="IPR016633">
    <property type="entry name" value="EarP"/>
</dbReference>
<keyword evidence="9" id="KW-1185">Reference proteome</keyword>
<reference evidence="8 9" key="1">
    <citation type="submission" date="2019-07" db="EMBL/GenBank/DDBJ databases">
        <title>Whole genome shotgun sequence of Thiobacillus plumbophilus NBRC 107929.</title>
        <authorList>
            <person name="Hosoyama A."/>
            <person name="Uohara A."/>
            <person name="Ohji S."/>
            <person name="Ichikawa N."/>
        </authorList>
    </citation>
    <scope>NUCLEOTIDE SEQUENCE [LARGE SCALE GENOMIC DNA]</scope>
    <source>
        <strain evidence="8 9">NBRC 107929</strain>
    </source>
</reference>
<keyword evidence="1" id="KW-0328">Glycosyltransferase</keyword>
<evidence type="ECO:0000256" key="5">
    <source>
        <dbReference type="ARBA" id="ARBA00024416"/>
    </source>
</evidence>
<dbReference type="EMBL" id="BKAD01000011">
    <property type="protein sequence ID" value="GEP30164.1"/>
    <property type="molecule type" value="Genomic_DNA"/>
</dbReference>
<dbReference type="PIRSF" id="PIRSF015557">
    <property type="entry name" value="UCP015557"/>
    <property type="match status" value="1"/>
</dbReference>
<accession>A0A512L6P9</accession>
<proteinExistence type="inferred from homology"/>
<dbReference type="GO" id="GO:0106361">
    <property type="term" value="F:protein-arginine rhamnosyltransferase activity"/>
    <property type="evidence" value="ECO:0007669"/>
    <property type="project" value="InterPro"/>
</dbReference>
<comment type="similarity">
    <text evidence="4">Belongs to the glycosyltransferase 104 family.</text>
</comment>
<evidence type="ECO:0000256" key="1">
    <source>
        <dbReference type="ARBA" id="ARBA00022676"/>
    </source>
</evidence>
<evidence type="ECO:0000256" key="7">
    <source>
        <dbReference type="ARBA" id="ARBA00048472"/>
    </source>
</evidence>
<comment type="catalytic activity">
    <reaction evidence="7">
        <text>dTDP-beta-L-rhamnose + L-arginyl-[protein] = N(omega)-(alpha-L-rhamnosyl)-L-arginyl-[protein] + dTDP + H(+)</text>
        <dbReference type="Rhea" id="RHEA:66692"/>
        <dbReference type="Rhea" id="RHEA-COMP:10532"/>
        <dbReference type="Rhea" id="RHEA-COMP:17096"/>
        <dbReference type="ChEBI" id="CHEBI:15378"/>
        <dbReference type="ChEBI" id="CHEBI:29965"/>
        <dbReference type="ChEBI" id="CHEBI:57510"/>
        <dbReference type="ChEBI" id="CHEBI:58369"/>
        <dbReference type="ChEBI" id="CHEBI:167445"/>
    </reaction>
    <physiologicalReaction direction="left-to-right" evidence="7">
        <dbReference type="Rhea" id="RHEA:66693"/>
    </physiologicalReaction>
</comment>
<gene>
    <name evidence="8" type="ORF">TPL01_13020</name>
</gene>
<dbReference type="Pfam" id="PF10093">
    <property type="entry name" value="EarP"/>
    <property type="match status" value="1"/>
</dbReference>
<evidence type="ECO:0000256" key="6">
    <source>
        <dbReference type="ARBA" id="ARBA00030025"/>
    </source>
</evidence>
<name>A0A512L6P9_9PROT</name>
<evidence type="ECO:0000313" key="8">
    <source>
        <dbReference type="EMBL" id="GEP30164.1"/>
    </source>
</evidence>
<dbReference type="NCBIfam" id="TIGR03837">
    <property type="entry name" value="efp_Arg_rhamno"/>
    <property type="match status" value="1"/>
</dbReference>
<dbReference type="AlphaFoldDB" id="A0A512L6P9"/>
<evidence type="ECO:0000256" key="2">
    <source>
        <dbReference type="ARBA" id="ARBA00022679"/>
    </source>
</evidence>
<keyword evidence="2" id="KW-0808">Transferase</keyword>